<sequence>MQALSRLWTREGPGVSRDDMLPSRCLPLFGATVRREAGELLTLNLLMLLASLPLITAPAAFVAGARISLDMAADRPRYLWRDFWRGFGAVVLRATGVALLLMLALLAAGWSTWIWAQMIAARPLAAAPASVSACVTLAIAAVGLRALILVAAERNARLGLWRRAALASLAAPGRSLAGLAAFAAAPGLTLLFYPLSVLPGLIMTFSLGTLAATIALRPADTARRAGRPSQTVEEETTP</sequence>
<accession>A0A5C5GFG3</accession>
<keyword evidence="3" id="KW-1185">Reference proteome</keyword>
<evidence type="ECO:0000313" key="2">
    <source>
        <dbReference type="EMBL" id="TNY33475.1"/>
    </source>
</evidence>
<reference evidence="2 3" key="1">
    <citation type="submission" date="2019-06" db="EMBL/GenBank/DDBJ databases">
        <title>Genome of new Rhodobacteraceae sp. SM1903.</title>
        <authorList>
            <person name="Ren X."/>
        </authorList>
    </citation>
    <scope>NUCLEOTIDE SEQUENCE [LARGE SCALE GENOMIC DNA]</scope>
    <source>
        <strain evidence="2 3">SM1903</strain>
    </source>
</reference>
<name>A0A5C5GFG3_9RHOB</name>
<gene>
    <name evidence="2" type="ORF">FHY64_09435</name>
</gene>
<evidence type="ECO:0000256" key="1">
    <source>
        <dbReference type="SAM" id="Phobius"/>
    </source>
</evidence>
<proteinExistence type="predicted"/>
<protein>
    <recommendedName>
        <fullName evidence="4">DUF624 domain-containing protein</fullName>
    </recommendedName>
</protein>
<feature type="transmembrane region" description="Helical" evidence="1">
    <location>
        <begin position="130"/>
        <end position="152"/>
    </location>
</feature>
<feature type="transmembrane region" description="Helical" evidence="1">
    <location>
        <begin position="90"/>
        <end position="110"/>
    </location>
</feature>
<dbReference type="RefSeq" id="WP_198571745.1">
    <property type="nucleotide sequence ID" value="NZ_CP065915.1"/>
</dbReference>
<organism evidence="2 3">
    <name type="scientific">Pelagovum pacificum</name>
    <dbReference type="NCBI Taxonomy" id="2588711"/>
    <lineage>
        <taxon>Bacteria</taxon>
        <taxon>Pseudomonadati</taxon>
        <taxon>Pseudomonadota</taxon>
        <taxon>Alphaproteobacteria</taxon>
        <taxon>Rhodobacterales</taxon>
        <taxon>Paracoccaceae</taxon>
        <taxon>Pelagovum</taxon>
    </lineage>
</organism>
<keyword evidence="1" id="KW-1133">Transmembrane helix</keyword>
<evidence type="ECO:0000313" key="3">
    <source>
        <dbReference type="Proteomes" id="UP000314011"/>
    </source>
</evidence>
<feature type="transmembrane region" description="Helical" evidence="1">
    <location>
        <begin position="45"/>
        <end position="69"/>
    </location>
</feature>
<keyword evidence="1" id="KW-0812">Transmembrane</keyword>
<dbReference type="AlphaFoldDB" id="A0A5C5GFG3"/>
<keyword evidence="1" id="KW-0472">Membrane</keyword>
<comment type="caution">
    <text evidence="2">The sequence shown here is derived from an EMBL/GenBank/DDBJ whole genome shotgun (WGS) entry which is preliminary data.</text>
</comment>
<dbReference type="Proteomes" id="UP000314011">
    <property type="component" value="Unassembled WGS sequence"/>
</dbReference>
<evidence type="ECO:0008006" key="4">
    <source>
        <dbReference type="Google" id="ProtNLM"/>
    </source>
</evidence>
<feature type="transmembrane region" description="Helical" evidence="1">
    <location>
        <begin position="164"/>
        <end position="185"/>
    </location>
</feature>
<dbReference type="EMBL" id="VFFF01000001">
    <property type="protein sequence ID" value="TNY33475.1"/>
    <property type="molecule type" value="Genomic_DNA"/>
</dbReference>
<feature type="transmembrane region" description="Helical" evidence="1">
    <location>
        <begin position="191"/>
        <end position="216"/>
    </location>
</feature>